<dbReference type="InParanoid" id="V4SD74"/>
<evidence type="ECO:0000313" key="2">
    <source>
        <dbReference type="Proteomes" id="UP000030687"/>
    </source>
</evidence>
<dbReference type="eggNOG" id="ENOG502QUQA">
    <property type="taxonomic scope" value="Eukaryota"/>
</dbReference>
<keyword evidence="2" id="KW-1185">Reference proteome</keyword>
<evidence type="ECO:0000313" key="1">
    <source>
        <dbReference type="EMBL" id="ESR36760.1"/>
    </source>
</evidence>
<sequence length="221" mass="25594">MLKLKNPFVVLFRSSHLKPDWQNQSSTLEPKTVQHNVGTFWYLNNKIQMQRFYNNDKLVNHFRQIHEGEQKNRSNQIESARGKVRVLLVGNYSIKMAKYKMAASAILTPKAGYVFADELKTAWFWVRKLRNYMVDMVDKRRFGCLVVVSDDSDFVEVFQEATLRCLKMVVVGDMNDGALKRIANAFFFFMEGFINGEVIRKEVVSVVMEGLGCFEEIGVDL</sequence>
<reference evidence="1 2" key="1">
    <citation type="submission" date="2013-10" db="EMBL/GenBank/DDBJ databases">
        <authorList>
            <consortium name="International Citrus Genome Consortium"/>
            <person name="Jenkins J."/>
            <person name="Schmutz J."/>
            <person name="Prochnik S."/>
            <person name="Rokhsar D."/>
            <person name="Gmitter F."/>
            <person name="Ollitrault P."/>
            <person name="Machado M."/>
            <person name="Talon M."/>
            <person name="Wincker P."/>
            <person name="Jaillon O."/>
            <person name="Morgante M."/>
        </authorList>
    </citation>
    <scope>NUCLEOTIDE SEQUENCE</scope>
    <source>
        <strain evidence="2">cv. Clemenules</strain>
    </source>
</reference>
<dbReference type="Proteomes" id="UP000030687">
    <property type="component" value="Unassembled WGS sequence"/>
</dbReference>
<dbReference type="PANTHER" id="PTHR35744:SF4">
    <property type="entry name" value="OS04G0464600 PROTEIN"/>
    <property type="match status" value="1"/>
</dbReference>
<name>V4SD74_CITCL</name>
<dbReference type="STRING" id="85681.V4SD74"/>
<protein>
    <recommendedName>
        <fullName evidence="3">NYN domain-containing protein</fullName>
    </recommendedName>
</protein>
<evidence type="ECO:0008006" key="3">
    <source>
        <dbReference type="Google" id="ProtNLM"/>
    </source>
</evidence>
<dbReference type="EMBL" id="KI536978">
    <property type="protein sequence ID" value="ESR36760.1"/>
    <property type="molecule type" value="Genomic_DNA"/>
</dbReference>
<organism evidence="1 2">
    <name type="scientific">Citrus clementina</name>
    <name type="common">Clementine</name>
    <name type="synonym">Citrus deliciosa x Citrus sinensis</name>
    <dbReference type="NCBI Taxonomy" id="85681"/>
    <lineage>
        <taxon>Eukaryota</taxon>
        <taxon>Viridiplantae</taxon>
        <taxon>Streptophyta</taxon>
        <taxon>Embryophyta</taxon>
        <taxon>Tracheophyta</taxon>
        <taxon>Spermatophyta</taxon>
        <taxon>Magnoliopsida</taxon>
        <taxon>eudicotyledons</taxon>
        <taxon>Gunneridae</taxon>
        <taxon>Pentapetalae</taxon>
        <taxon>rosids</taxon>
        <taxon>malvids</taxon>
        <taxon>Sapindales</taxon>
        <taxon>Rutaceae</taxon>
        <taxon>Aurantioideae</taxon>
        <taxon>Citrus</taxon>
    </lineage>
</organism>
<dbReference type="Gramene" id="ESR36760">
    <property type="protein sequence ID" value="ESR36760"/>
    <property type="gene ID" value="CICLE_v10029957mg"/>
</dbReference>
<dbReference type="KEGG" id="cic:CICLE_v10029957mg"/>
<dbReference type="PANTHER" id="PTHR35744">
    <property type="entry name" value="C2H2-TYPE DOMAIN-CONTAINING PROTEIN"/>
    <property type="match status" value="1"/>
</dbReference>
<gene>
    <name evidence="1" type="ORF">CICLE_v10029957mg</name>
</gene>
<proteinExistence type="predicted"/>
<accession>V4SD74</accession>
<dbReference type="AlphaFoldDB" id="V4SD74"/>